<keyword evidence="2" id="KW-1185">Reference proteome</keyword>
<proteinExistence type="predicted"/>
<evidence type="ECO:0000313" key="2">
    <source>
        <dbReference type="Proteomes" id="UP000054018"/>
    </source>
</evidence>
<dbReference type="EMBL" id="KN834544">
    <property type="protein sequence ID" value="KIK10596.1"/>
    <property type="molecule type" value="Genomic_DNA"/>
</dbReference>
<evidence type="ECO:0000313" key="1">
    <source>
        <dbReference type="EMBL" id="KIK10596.1"/>
    </source>
</evidence>
<reference evidence="2" key="2">
    <citation type="submission" date="2015-01" db="EMBL/GenBank/DDBJ databases">
        <title>Evolutionary Origins and Diversification of the Mycorrhizal Mutualists.</title>
        <authorList>
            <consortium name="DOE Joint Genome Institute"/>
            <consortium name="Mycorrhizal Genomics Consortium"/>
            <person name="Kohler A."/>
            <person name="Kuo A."/>
            <person name="Nagy L.G."/>
            <person name="Floudas D."/>
            <person name="Copeland A."/>
            <person name="Barry K.W."/>
            <person name="Cichocki N."/>
            <person name="Veneault-Fourrey C."/>
            <person name="LaButti K."/>
            <person name="Lindquist E.A."/>
            <person name="Lipzen A."/>
            <person name="Lundell T."/>
            <person name="Morin E."/>
            <person name="Murat C."/>
            <person name="Riley R."/>
            <person name="Ohm R."/>
            <person name="Sun H."/>
            <person name="Tunlid A."/>
            <person name="Henrissat B."/>
            <person name="Grigoriev I.V."/>
            <person name="Hibbett D.S."/>
            <person name="Martin F."/>
        </authorList>
    </citation>
    <scope>NUCLEOTIDE SEQUENCE [LARGE SCALE GENOMIC DNA]</scope>
    <source>
        <strain evidence="2">441</strain>
    </source>
</reference>
<protein>
    <submittedName>
        <fullName evidence="1">Uncharacterized protein</fullName>
    </submittedName>
</protein>
<gene>
    <name evidence="1" type="ORF">PISMIDRAFT_598783</name>
</gene>
<accession>A0A0C9Y094</accession>
<dbReference type="Proteomes" id="UP000054018">
    <property type="component" value="Unassembled WGS sequence"/>
</dbReference>
<dbReference type="HOGENOM" id="CLU_1652864_0_0_1"/>
<dbReference type="AlphaFoldDB" id="A0A0C9Y094"/>
<reference evidence="1 2" key="1">
    <citation type="submission" date="2014-04" db="EMBL/GenBank/DDBJ databases">
        <authorList>
            <consortium name="DOE Joint Genome Institute"/>
            <person name="Kuo A."/>
            <person name="Kohler A."/>
            <person name="Costa M.D."/>
            <person name="Nagy L.G."/>
            <person name="Floudas D."/>
            <person name="Copeland A."/>
            <person name="Barry K.W."/>
            <person name="Cichocki N."/>
            <person name="Veneault-Fourrey C."/>
            <person name="LaButti K."/>
            <person name="Lindquist E.A."/>
            <person name="Lipzen A."/>
            <person name="Lundell T."/>
            <person name="Morin E."/>
            <person name="Murat C."/>
            <person name="Sun H."/>
            <person name="Tunlid A."/>
            <person name="Henrissat B."/>
            <person name="Grigoriev I.V."/>
            <person name="Hibbett D.S."/>
            <person name="Martin F."/>
            <person name="Nordberg H.P."/>
            <person name="Cantor M.N."/>
            <person name="Hua S.X."/>
        </authorList>
    </citation>
    <scope>NUCLEOTIDE SEQUENCE [LARGE SCALE GENOMIC DNA]</scope>
    <source>
        <strain evidence="1 2">441</strain>
    </source>
</reference>
<sequence length="160" mass="17751">MKVIPCDASLPVVLGSFLWCWCRDAGAAFICVGSVLGLHRISALKKYSITSFRTRRTHLLPETVIGTYSRGVQRQPFHHVYRVFPQEHYTLQRSGRASIKISTVPVLQLTHMSSQCHNGHGGYPMVVSSTHPWFESSDQYHGTSNTLVTALLVGGGERAI</sequence>
<organism evidence="1 2">
    <name type="scientific">Pisolithus microcarpus 441</name>
    <dbReference type="NCBI Taxonomy" id="765257"/>
    <lineage>
        <taxon>Eukaryota</taxon>
        <taxon>Fungi</taxon>
        <taxon>Dikarya</taxon>
        <taxon>Basidiomycota</taxon>
        <taxon>Agaricomycotina</taxon>
        <taxon>Agaricomycetes</taxon>
        <taxon>Agaricomycetidae</taxon>
        <taxon>Boletales</taxon>
        <taxon>Sclerodermatineae</taxon>
        <taxon>Pisolithaceae</taxon>
        <taxon>Pisolithus</taxon>
    </lineage>
</organism>
<name>A0A0C9Y094_9AGAM</name>